<dbReference type="Gene3D" id="3.40.30.10">
    <property type="entry name" value="Glutaredoxin"/>
    <property type="match status" value="1"/>
</dbReference>
<dbReference type="InterPro" id="IPR013740">
    <property type="entry name" value="Redoxin"/>
</dbReference>
<keyword evidence="4" id="KW-0676">Redox-active center</keyword>
<keyword evidence="2" id="KW-0201">Cytochrome c-type biogenesis</keyword>
<dbReference type="CDD" id="cd02966">
    <property type="entry name" value="TlpA_like_family"/>
    <property type="match status" value="1"/>
</dbReference>
<dbReference type="SUPFAM" id="SSF52833">
    <property type="entry name" value="Thioredoxin-like"/>
    <property type="match status" value="1"/>
</dbReference>
<proteinExistence type="predicted"/>
<evidence type="ECO:0000256" key="1">
    <source>
        <dbReference type="ARBA" id="ARBA00004196"/>
    </source>
</evidence>
<comment type="caution">
    <text evidence="6">The sequence shown here is derived from an EMBL/GenBank/DDBJ whole genome shotgun (WGS) entry which is preliminary data.</text>
</comment>
<feature type="domain" description="Thioredoxin" evidence="5">
    <location>
        <begin position="318"/>
        <end position="462"/>
    </location>
</feature>
<dbReference type="PROSITE" id="PS00430">
    <property type="entry name" value="TONB_DEPENDENT_REC_1"/>
    <property type="match status" value="1"/>
</dbReference>
<evidence type="ECO:0000256" key="2">
    <source>
        <dbReference type="ARBA" id="ARBA00022748"/>
    </source>
</evidence>
<dbReference type="InterPro" id="IPR050553">
    <property type="entry name" value="Thioredoxin_ResA/DsbE_sf"/>
</dbReference>
<dbReference type="InterPro" id="IPR013766">
    <property type="entry name" value="Thioredoxin_domain"/>
</dbReference>
<comment type="subcellular location">
    <subcellularLocation>
        <location evidence="1">Cell envelope</location>
    </subcellularLocation>
</comment>
<evidence type="ECO:0000256" key="4">
    <source>
        <dbReference type="ARBA" id="ARBA00023284"/>
    </source>
</evidence>
<dbReference type="RefSeq" id="WP_340235617.1">
    <property type="nucleotide sequence ID" value="NZ_JBBEWC010000004.1"/>
</dbReference>
<accession>A0ABW5J6H3</accession>
<dbReference type="InterPro" id="IPR036249">
    <property type="entry name" value="Thioredoxin-like_sf"/>
</dbReference>
<dbReference type="PROSITE" id="PS51352">
    <property type="entry name" value="THIOREDOXIN_2"/>
    <property type="match status" value="1"/>
</dbReference>
<sequence length="462" mass="53491">MNKYWVLSLLTFLSCSTEKKQTQSALTSNLPEEITVIFNSEGSEPLHITTPLTAEEIKENLVSDQNVNPNDTMKLALREKHQIIYMLYQFPEEYSIIVSAGDTIVVDANSDAGKISKLVKGKKHIINDIHQDVFDETPQRKTIEELFKKTRELKGDNKSEGIKSYIEASNKYYDNVRDSFLKADDYKARILADLVLVEQYIKLSGLNNKLRDTSLSKLLSSEKFISVANLNNRSLKPIFNFYNINNVISNPTKRTLAERYATDFEQFPSEIQEYFKYITIVQMVAQKYDRKTTIKYINAFKEDYGSNRGLEALMKNIEYTAVETDELKLIDETNGKETWSNLMKKWRGKVIYVDFWASWCSPCIAELPHSKKLSKEQKDVVFVYLALNDEETAWRRAIEKHQLKKHSYLITNSKSSNFISKYEINSIPRYMIIDKDGIINNPDAPRPSSTEINYLFTNLLKK</sequence>
<dbReference type="EMBL" id="JBHULC010000004">
    <property type="protein sequence ID" value="MFD2520205.1"/>
    <property type="molecule type" value="Genomic_DNA"/>
</dbReference>
<dbReference type="Pfam" id="PF08534">
    <property type="entry name" value="Redoxin"/>
    <property type="match status" value="1"/>
</dbReference>
<dbReference type="PANTHER" id="PTHR42852">
    <property type="entry name" value="THIOL:DISULFIDE INTERCHANGE PROTEIN DSBE"/>
    <property type="match status" value="1"/>
</dbReference>
<evidence type="ECO:0000256" key="3">
    <source>
        <dbReference type="ARBA" id="ARBA00023157"/>
    </source>
</evidence>
<evidence type="ECO:0000259" key="5">
    <source>
        <dbReference type="PROSITE" id="PS51352"/>
    </source>
</evidence>
<dbReference type="PANTHER" id="PTHR42852:SF6">
    <property type="entry name" value="THIOL:DISULFIDE INTERCHANGE PROTEIN DSBE"/>
    <property type="match status" value="1"/>
</dbReference>
<organism evidence="6 7">
    <name type="scientific">Emticicia soli</name>
    <dbReference type="NCBI Taxonomy" id="2027878"/>
    <lineage>
        <taxon>Bacteria</taxon>
        <taxon>Pseudomonadati</taxon>
        <taxon>Bacteroidota</taxon>
        <taxon>Cytophagia</taxon>
        <taxon>Cytophagales</taxon>
        <taxon>Leadbetterellaceae</taxon>
        <taxon>Emticicia</taxon>
    </lineage>
</organism>
<evidence type="ECO:0000313" key="7">
    <source>
        <dbReference type="Proteomes" id="UP001597510"/>
    </source>
</evidence>
<gene>
    <name evidence="6" type="ORF">ACFSR2_04870</name>
</gene>
<dbReference type="InterPro" id="IPR010916">
    <property type="entry name" value="TonB_box_CS"/>
</dbReference>
<keyword evidence="3" id="KW-1015">Disulfide bond</keyword>
<reference evidence="7" key="1">
    <citation type="journal article" date="2019" name="Int. J. Syst. Evol. Microbiol.">
        <title>The Global Catalogue of Microorganisms (GCM) 10K type strain sequencing project: providing services to taxonomists for standard genome sequencing and annotation.</title>
        <authorList>
            <consortium name="The Broad Institute Genomics Platform"/>
            <consortium name="The Broad Institute Genome Sequencing Center for Infectious Disease"/>
            <person name="Wu L."/>
            <person name="Ma J."/>
        </authorList>
    </citation>
    <scope>NUCLEOTIDE SEQUENCE [LARGE SCALE GENOMIC DNA]</scope>
    <source>
        <strain evidence="7">KCTC 52344</strain>
    </source>
</reference>
<protein>
    <submittedName>
        <fullName evidence="6">TlpA family protein disulfide reductase</fullName>
    </submittedName>
</protein>
<dbReference type="PROSITE" id="PS51257">
    <property type="entry name" value="PROKAR_LIPOPROTEIN"/>
    <property type="match status" value="1"/>
</dbReference>
<evidence type="ECO:0000313" key="6">
    <source>
        <dbReference type="EMBL" id="MFD2520205.1"/>
    </source>
</evidence>
<dbReference type="Proteomes" id="UP001597510">
    <property type="component" value="Unassembled WGS sequence"/>
</dbReference>
<keyword evidence="7" id="KW-1185">Reference proteome</keyword>
<name>A0ABW5J6H3_9BACT</name>